<protein>
    <submittedName>
        <fullName evidence="16">Hemoglobin/transferrin/lactoferrin receptor protein</fullName>
    </submittedName>
</protein>
<dbReference type="Gene3D" id="2.170.130.10">
    <property type="entry name" value="TonB-dependent receptor, plug domain"/>
    <property type="match status" value="1"/>
</dbReference>
<dbReference type="InterPro" id="IPR036942">
    <property type="entry name" value="Beta-barrel_TonB_sf"/>
</dbReference>
<comment type="similarity">
    <text evidence="2 11 12">Belongs to the TonB-dependent receptor family.</text>
</comment>
<evidence type="ECO:0000256" key="12">
    <source>
        <dbReference type="RuleBase" id="RU003357"/>
    </source>
</evidence>
<evidence type="ECO:0000256" key="3">
    <source>
        <dbReference type="ARBA" id="ARBA00022448"/>
    </source>
</evidence>
<keyword evidence="4 11" id="KW-1134">Transmembrane beta strand</keyword>
<keyword evidence="7 12" id="KW-0798">TonB box</keyword>
<evidence type="ECO:0000256" key="13">
    <source>
        <dbReference type="SAM" id="MobiDB-lite"/>
    </source>
</evidence>
<evidence type="ECO:0000256" key="2">
    <source>
        <dbReference type="ARBA" id="ARBA00009810"/>
    </source>
</evidence>
<dbReference type="Pfam" id="PF07715">
    <property type="entry name" value="Plug"/>
    <property type="match status" value="1"/>
</dbReference>
<dbReference type="RefSeq" id="WP_310370370.1">
    <property type="nucleotide sequence ID" value="NZ_JAVDXT010000001.1"/>
</dbReference>
<evidence type="ECO:0000259" key="14">
    <source>
        <dbReference type="Pfam" id="PF00593"/>
    </source>
</evidence>
<gene>
    <name evidence="16" type="ORF">J2X19_000514</name>
</gene>
<dbReference type="InterPro" id="IPR010949">
    <property type="entry name" value="TonB_Hb/transfer/lactofer_rcpt"/>
</dbReference>
<dbReference type="EMBL" id="JAVDXT010000001">
    <property type="protein sequence ID" value="MDR7375856.1"/>
    <property type="molecule type" value="Genomic_DNA"/>
</dbReference>
<dbReference type="Pfam" id="PF00593">
    <property type="entry name" value="TonB_dep_Rec_b-barrel"/>
    <property type="match status" value="1"/>
</dbReference>
<reference evidence="16 17" key="1">
    <citation type="submission" date="2023-07" db="EMBL/GenBank/DDBJ databases">
        <title>Sorghum-associated microbial communities from plants grown in Nebraska, USA.</title>
        <authorList>
            <person name="Schachtman D."/>
        </authorList>
    </citation>
    <scope>NUCLEOTIDE SEQUENCE [LARGE SCALE GENOMIC DNA]</scope>
    <source>
        <strain evidence="16 17">BE313</strain>
    </source>
</reference>
<evidence type="ECO:0000256" key="4">
    <source>
        <dbReference type="ARBA" id="ARBA00022452"/>
    </source>
</evidence>
<accession>A0ABU2C3F7</accession>
<dbReference type="NCBIfam" id="TIGR01785">
    <property type="entry name" value="TonB-hemin"/>
    <property type="match status" value="1"/>
</dbReference>
<dbReference type="NCBIfam" id="TIGR01786">
    <property type="entry name" value="TonB-hemlactrns"/>
    <property type="match status" value="1"/>
</dbReference>
<keyword evidence="17" id="KW-1185">Reference proteome</keyword>
<keyword evidence="6" id="KW-0732">Signal</keyword>
<evidence type="ECO:0000313" key="16">
    <source>
        <dbReference type="EMBL" id="MDR7375856.1"/>
    </source>
</evidence>
<feature type="region of interest" description="Disordered" evidence="13">
    <location>
        <begin position="226"/>
        <end position="248"/>
    </location>
</feature>
<evidence type="ECO:0000313" key="17">
    <source>
        <dbReference type="Proteomes" id="UP001180487"/>
    </source>
</evidence>
<evidence type="ECO:0000256" key="8">
    <source>
        <dbReference type="ARBA" id="ARBA00023136"/>
    </source>
</evidence>
<feature type="domain" description="TonB-dependent receptor plug" evidence="15">
    <location>
        <begin position="46"/>
        <end position="163"/>
    </location>
</feature>
<organism evidence="16 17">
    <name type="scientific">Rhodoferax ferrireducens</name>
    <dbReference type="NCBI Taxonomy" id="192843"/>
    <lineage>
        <taxon>Bacteria</taxon>
        <taxon>Pseudomonadati</taxon>
        <taxon>Pseudomonadota</taxon>
        <taxon>Betaproteobacteria</taxon>
        <taxon>Burkholderiales</taxon>
        <taxon>Comamonadaceae</taxon>
        <taxon>Rhodoferax</taxon>
    </lineage>
</organism>
<evidence type="ECO:0000256" key="1">
    <source>
        <dbReference type="ARBA" id="ARBA00004571"/>
    </source>
</evidence>
<comment type="caution">
    <text evidence="16">The sequence shown here is derived from an EMBL/GenBank/DDBJ whole genome shotgun (WGS) entry which is preliminary data.</text>
</comment>
<dbReference type="InterPro" id="IPR039426">
    <property type="entry name" value="TonB-dep_rcpt-like"/>
</dbReference>
<evidence type="ECO:0000256" key="9">
    <source>
        <dbReference type="ARBA" id="ARBA00023170"/>
    </source>
</evidence>
<sequence>MRELTWLIGLAFGSVLSVQAQTVQVAAVGSLREVVVSGSRSEQDPDELPMSIDVIRSQDIESQQIQDIRDLAKDLPNVSVKRAPARFGMASGNTGRDGNAGFNIRGLDGNRVLLLTDGIRMPRSYVFSANAFGRDYFDIGLVKRVEVVRGPASVLYGSDGVAGLVNFITYEPSDFLTASKTFGGRVSASASSDDNGVGLGATLAGRANEVAEWLIGVNASRADGLKNMGTNDAPNLTRTKPNPETDRGNSLLGKLVLRPNADQKHVLTFEHVEKKVDYNLLSAVAAAATASTSVLASTANTDMQRDRLTWDARYQLGAAWADSLQTVLSYQASASREAATEDRNTAADRARDTSYDEDTWQLGLQANKTLRLGSDTAHKLTYGVDYVRSTVKTLQTGVTPPAGETFPLKRFPDTVESSAALYLQDEVMHGNWSITPGVRLDRFSIDASQDGFSGTAVSMSDSAVSPKLGLLYRTSPQWSVFGNMAAGFRAPNAGQVNAFFENVTQFYKTIPNPNLKPEKSQNFEIGTRGRLDALTLDVAAFTGRFKDLIEDSVQVGGAGTAANPTVFQSINVGNARISGFEVKGNWDWGRVAGGQLTTPFTYGMARGKDSDTGKPLDSIDPAKLRLGVQYATGAWDLRLDLAHHAAKKQGDTNAALFVTPAATTLDLGGQWRIQKDLRLNVAVTNLTDKKYWNWSDVRSATAAQVAVIDAFSQPGRSLKVSLVAEF</sequence>
<keyword evidence="9 16" id="KW-0675">Receptor</keyword>
<dbReference type="Proteomes" id="UP001180487">
    <property type="component" value="Unassembled WGS sequence"/>
</dbReference>
<proteinExistence type="inferred from homology"/>
<keyword evidence="8 11" id="KW-0472">Membrane</keyword>
<comment type="subcellular location">
    <subcellularLocation>
        <location evidence="1 11">Cell outer membrane</location>
        <topology evidence="1 11">Multi-pass membrane protein</topology>
    </subcellularLocation>
</comment>
<dbReference type="PANTHER" id="PTHR30069:SF29">
    <property type="entry name" value="HEMOGLOBIN AND HEMOGLOBIN-HAPTOGLOBIN-BINDING PROTEIN 1-RELATED"/>
    <property type="match status" value="1"/>
</dbReference>
<dbReference type="CDD" id="cd01347">
    <property type="entry name" value="ligand_gated_channel"/>
    <property type="match status" value="1"/>
</dbReference>
<dbReference type="InterPro" id="IPR011276">
    <property type="entry name" value="TonB_haem/Hb_rcpt"/>
</dbReference>
<evidence type="ECO:0000256" key="10">
    <source>
        <dbReference type="ARBA" id="ARBA00023237"/>
    </source>
</evidence>
<dbReference type="Gene3D" id="2.40.170.20">
    <property type="entry name" value="TonB-dependent receptor, beta-barrel domain"/>
    <property type="match status" value="1"/>
</dbReference>
<feature type="compositionally biased region" description="Polar residues" evidence="13">
    <location>
        <begin position="228"/>
        <end position="240"/>
    </location>
</feature>
<evidence type="ECO:0000256" key="7">
    <source>
        <dbReference type="ARBA" id="ARBA00023077"/>
    </source>
</evidence>
<evidence type="ECO:0000256" key="5">
    <source>
        <dbReference type="ARBA" id="ARBA00022692"/>
    </source>
</evidence>
<dbReference type="SUPFAM" id="SSF56935">
    <property type="entry name" value="Porins"/>
    <property type="match status" value="1"/>
</dbReference>
<keyword evidence="5 11" id="KW-0812">Transmembrane</keyword>
<name>A0ABU2C3F7_9BURK</name>
<keyword evidence="3 11" id="KW-0813">Transport</keyword>
<dbReference type="InterPro" id="IPR012910">
    <property type="entry name" value="Plug_dom"/>
</dbReference>
<evidence type="ECO:0000256" key="6">
    <source>
        <dbReference type="ARBA" id="ARBA00022729"/>
    </source>
</evidence>
<evidence type="ECO:0000259" key="15">
    <source>
        <dbReference type="Pfam" id="PF07715"/>
    </source>
</evidence>
<dbReference type="InterPro" id="IPR037066">
    <property type="entry name" value="Plug_dom_sf"/>
</dbReference>
<dbReference type="PROSITE" id="PS52016">
    <property type="entry name" value="TONB_DEPENDENT_REC_3"/>
    <property type="match status" value="1"/>
</dbReference>
<dbReference type="InterPro" id="IPR000531">
    <property type="entry name" value="Beta-barrel_TonB"/>
</dbReference>
<feature type="domain" description="TonB-dependent receptor-like beta-barrel" evidence="14">
    <location>
        <begin position="295"/>
        <end position="686"/>
    </location>
</feature>
<dbReference type="PANTHER" id="PTHR30069">
    <property type="entry name" value="TONB-DEPENDENT OUTER MEMBRANE RECEPTOR"/>
    <property type="match status" value="1"/>
</dbReference>
<evidence type="ECO:0000256" key="11">
    <source>
        <dbReference type="PROSITE-ProRule" id="PRU01360"/>
    </source>
</evidence>
<keyword evidence="10 11" id="KW-0998">Cell outer membrane</keyword>